<keyword evidence="2" id="KW-1185">Reference proteome</keyword>
<sequence>MAKSALPHGLLRPIWTTPPRLALYMKLPNYPYKI</sequence>
<proteinExistence type="predicted"/>
<dbReference type="Proteomes" id="UP000187203">
    <property type="component" value="Unassembled WGS sequence"/>
</dbReference>
<evidence type="ECO:0000313" key="2">
    <source>
        <dbReference type="Proteomes" id="UP000187203"/>
    </source>
</evidence>
<gene>
    <name evidence="1" type="ORF">COLO4_00069</name>
</gene>
<reference evidence="2" key="1">
    <citation type="submission" date="2013-09" db="EMBL/GenBank/DDBJ databases">
        <title>Corchorus olitorius genome sequencing.</title>
        <authorList>
            <person name="Alam M."/>
            <person name="Haque M.S."/>
            <person name="Islam M.S."/>
            <person name="Emdad E.M."/>
            <person name="Islam M.M."/>
            <person name="Ahmed B."/>
            <person name="Halim A."/>
            <person name="Hossen Q.M.M."/>
            <person name="Hossain M.Z."/>
            <person name="Ahmed R."/>
            <person name="Khan M.M."/>
            <person name="Islam R."/>
            <person name="Rashid M.M."/>
            <person name="Khan S.A."/>
            <person name="Rahman M.S."/>
            <person name="Alam M."/>
            <person name="Yahiya A.S."/>
            <person name="Khan M.S."/>
            <person name="Azam M.S."/>
            <person name="Haque T."/>
            <person name="Lashkar M.Z.H."/>
            <person name="Akhand A.I."/>
            <person name="Morshed G."/>
            <person name="Roy S."/>
            <person name="Uddin K.S."/>
            <person name="Rabeya T."/>
            <person name="Hossain A.S."/>
            <person name="Chowdhury A."/>
            <person name="Snigdha A.R."/>
            <person name="Mortoza M.S."/>
            <person name="Matin S.A."/>
            <person name="Hoque S.M.E."/>
            <person name="Islam M.K."/>
            <person name="Roy D.K."/>
            <person name="Haider R."/>
            <person name="Moosa M.M."/>
            <person name="Elias S.M."/>
            <person name="Hasan A.M."/>
            <person name="Jahan S."/>
            <person name="Shafiuddin M."/>
            <person name="Mahmood N."/>
            <person name="Shommy N.S."/>
        </authorList>
    </citation>
    <scope>NUCLEOTIDE SEQUENCE [LARGE SCALE GENOMIC DNA]</scope>
    <source>
        <strain evidence="2">cv. O-4</strain>
    </source>
</reference>
<accession>A0A1R3L4S1</accession>
<dbReference type="EMBL" id="AWUE01000437">
    <property type="protein sequence ID" value="OMP14308.1"/>
    <property type="molecule type" value="Genomic_DNA"/>
</dbReference>
<dbReference type="AlphaFoldDB" id="A0A1R3L4S1"/>
<protein>
    <submittedName>
        <fullName evidence="1">Uncharacterized protein</fullName>
    </submittedName>
</protein>
<evidence type="ECO:0000313" key="1">
    <source>
        <dbReference type="EMBL" id="OMP14308.1"/>
    </source>
</evidence>
<name>A0A1R3L4S1_9ROSI</name>
<comment type="caution">
    <text evidence="1">The sequence shown here is derived from an EMBL/GenBank/DDBJ whole genome shotgun (WGS) entry which is preliminary data.</text>
</comment>
<organism evidence="1 2">
    <name type="scientific">Corchorus olitorius</name>
    <dbReference type="NCBI Taxonomy" id="93759"/>
    <lineage>
        <taxon>Eukaryota</taxon>
        <taxon>Viridiplantae</taxon>
        <taxon>Streptophyta</taxon>
        <taxon>Embryophyta</taxon>
        <taxon>Tracheophyta</taxon>
        <taxon>Spermatophyta</taxon>
        <taxon>Magnoliopsida</taxon>
        <taxon>eudicotyledons</taxon>
        <taxon>Gunneridae</taxon>
        <taxon>Pentapetalae</taxon>
        <taxon>rosids</taxon>
        <taxon>malvids</taxon>
        <taxon>Malvales</taxon>
        <taxon>Malvaceae</taxon>
        <taxon>Grewioideae</taxon>
        <taxon>Apeibeae</taxon>
        <taxon>Corchorus</taxon>
    </lineage>
</organism>